<comment type="caution">
    <text evidence="2">The sequence shown here is derived from an EMBL/GenBank/DDBJ whole genome shotgun (WGS) entry which is preliminary data.</text>
</comment>
<dbReference type="EMBL" id="APJW01000001">
    <property type="protein sequence ID" value="EQM62964.1"/>
    <property type="molecule type" value="Genomic_DNA"/>
</dbReference>
<feature type="compositionally biased region" description="Polar residues" evidence="1">
    <location>
        <begin position="26"/>
        <end position="44"/>
    </location>
</feature>
<evidence type="ECO:0000313" key="3">
    <source>
        <dbReference type="Proteomes" id="UP000016064"/>
    </source>
</evidence>
<sequence length="439" mass="47232">MGINPTGNNKNDAWISGAHEQHPDVENTQSNMGDHSISTNGDSTGILSRIASSISSLIAKWFGGSSASSSSRRDSVSSQSSLKESIESGHDTDSLSDRSSISGESFKTAKTAFSDEFVDSMSTLGSSSETSSFKFPSEEKVDHSSDPVRHAGSNLIKKGYTPGKKVDIPTLPPQAMNTGAAVKRQAPQPPQQRPVSSGSVVENLKSQLQVHKDAKQAKLDGLSSKVRERWTNLETTNTVAYTLSGLQTLGKSLETTRQNLSSLSFPQMGVRDQAIKNSLSLAARGLTSLGMKEKKQDGESALLSIVVGLAITGPTLSSEEKVTDYVKQMIDEQLEGGYEGVDPEEEPWVENLMEYAANIDHLRSAYPDQAPKFWESLVLYSASSISSLSSSEKSAHVGSYNDEEIQSITSQNTQDLAALRAIDQSVYSRTLTILASDLL</sequence>
<proteinExistence type="predicted"/>
<dbReference type="RefSeq" id="WP_020370783.1">
    <property type="nucleotide sequence ID" value="NZ_APJW01000001.1"/>
</dbReference>
<feature type="region of interest" description="Disordered" evidence="1">
    <location>
        <begin position="125"/>
        <end position="166"/>
    </location>
</feature>
<feature type="compositionally biased region" description="Basic and acidic residues" evidence="1">
    <location>
        <begin position="84"/>
        <end position="96"/>
    </location>
</feature>
<feature type="region of interest" description="Disordered" evidence="1">
    <location>
        <begin position="179"/>
        <end position="200"/>
    </location>
</feature>
<evidence type="ECO:0000256" key="1">
    <source>
        <dbReference type="SAM" id="MobiDB-lite"/>
    </source>
</evidence>
<feature type="compositionally biased region" description="Basic and acidic residues" evidence="1">
    <location>
        <begin position="136"/>
        <end position="149"/>
    </location>
</feature>
<organism evidence="2 3">
    <name type="scientific">Chlamydia ibidis 10-1398/6</name>
    <dbReference type="NCBI Taxonomy" id="1046581"/>
    <lineage>
        <taxon>Bacteria</taxon>
        <taxon>Pseudomonadati</taxon>
        <taxon>Chlamydiota</taxon>
        <taxon>Chlamydiia</taxon>
        <taxon>Chlamydiales</taxon>
        <taxon>Chlamydiaceae</taxon>
        <taxon>Chlamydia/Chlamydophila group</taxon>
        <taxon>Chlamydia</taxon>
    </lineage>
</organism>
<dbReference type="NCBIfam" id="NF046087">
    <property type="entry name" value="T3SS_scaff_SemD"/>
    <property type="match status" value="1"/>
</dbReference>
<gene>
    <name evidence="2" type="ORF">H359_0134</name>
</gene>
<accession>A0ABN0N069</accession>
<reference evidence="2 3" key="1">
    <citation type="submission" date="2013-07" db="EMBL/GenBank/DDBJ databases">
        <title>Isolation of a new Chlamydia species from the feral Sacred Ibis (Threskiornis aethiopicus): Chlamydia ibidis.</title>
        <authorList>
            <person name="Vorimore F."/>
            <person name="Hsia R.-C."/>
            <person name="Huot-Creasy H."/>
            <person name="Bastian S."/>
            <person name="Deruyter L."/>
            <person name="Passet A."/>
            <person name="Sachse K."/>
            <person name="Bavoil P."/>
            <person name="Myers G."/>
            <person name="Laroucau K."/>
        </authorList>
    </citation>
    <scope>NUCLEOTIDE SEQUENCE [LARGE SCALE GENOMIC DNA]</scope>
    <source>
        <strain evidence="2 3">10-1398/6</strain>
    </source>
</reference>
<dbReference type="Proteomes" id="UP000016064">
    <property type="component" value="Unassembled WGS sequence"/>
</dbReference>
<feature type="compositionally biased region" description="Low complexity" evidence="1">
    <location>
        <begin position="63"/>
        <end position="83"/>
    </location>
</feature>
<feature type="compositionally biased region" description="Low complexity" evidence="1">
    <location>
        <begin position="125"/>
        <end position="135"/>
    </location>
</feature>
<feature type="region of interest" description="Disordered" evidence="1">
    <location>
        <begin position="63"/>
        <end position="101"/>
    </location>
</feature>
<protein>
    <submittedName>
        <fullName evidence="2">Uncharacterized protein</fullName>
    </submittedName>
</protein>
<name>A0ABN0N069_9CHLA</name>
<evidence type="ECO:0000313" key="2">
    <source>
        <dbReference type="EMBL" id="EQM62964.1"/>
    </source>
</evidence>
<feature type="region of interest" description="Disordered" evidence="1">
    <location>
        <begin position="1"/>
        <end position="44"/>
    </location>
</feature>
<keyword evidence="3" id="KW-1185">Reference proteome</keyword>
<feature type="compositionally biased region" description="Polar residues" evidence="1">
    <location>
        <begin position="1"/>
        <end position="11"/>
    </location>
</feature>